<dbReference type="AlphaFoldDB" id="A0A173RV94"/>
<dbReference type="RefSeq" id="WP_055193264.1">
    <property type="nucleotide sequence ID" value="NZ_CABIYH010000004.1"/>
</dbReference>
<dbReference type="InterPro" id="IPR051162">
    <property type="entry name" value="T4SS_component"/>
</dbReference>
<dbReference type="CDD" id="cd01127">
    <property type="entry name" value="TrwB_TraG_TraD_VirD4"/>
    <property type="match status" value="1"/>
</dbReference>
<reference evidence="2 3" key="1">
    <citation type="submission" date="2015-09" db="EMBL/GenBank/DDBJ databases">
        <authorList>
            <consortium name="Pathogen Informatics"/>
        </authorList>
    </citation>
    <scope>NUCLEOTIDE SEQUENCE [LARGE SCALE GENOMIC DNA]</scope>
    <source>
        <strain evidence="2 3">2789STDY5834960</strain>
    </source>
</reference>
<dbReference type="GO" id="GO:0005524">
    <property type="term" value="F:ATP binding"/>
    <property type="evidence" value="ECO:0007669"/>
    <property type="project" value="UniProtKB-KW"/>
</dbReference>
<dbReference type="Gene3D" id="3.40.50.300">
    <property type="entry name" value="P-loop containing nucleotide triphosphate hydrolases"/>
    <property type="match status" value="1"/>
</dbReference>
<gene>
    <name evidence="2" type="ORF">ERS852572_00610</name>
</gene>
<feature type="domain" description="Helicase HerA central" evidence="1">
    <location>
        <begin position="248"/>
        <end position="403"/>
    </location>
</feature>
<name>A0A173RV94_9FIRM</name>
<proteinExistence type="predicted"/>
<dbReference type="Pfam" id="PF01935">
    <property type="entry name" value="DUF87"/>
    <property type="match status" value="1"/>
</dbReference>
<dbReference type="InterPro" id="IPR002789">
    <property type="entry name" value="HerA_central"/>
</dbReference>
<dbReference type="OrthoDB" id="9804380at2"/>
<dbReference type="PANTHER" id="PTHR30121:SF6">
    <property type="entry name" value="SLR6007 PROTEIN"/>
    <property type="match status" value="1"/>
</dbReference>
<dbReference type="Proteomes" id="UP000095350">
    <property type="component" value="Unassembled WGS sequence"/>
</dbReference>
<keyword evidence="2" id="KW-0547">Nucleotide-binding</keyword>
<evidence type="ECO:0000313" key="2">
    <source>
        <dbReference type="EMBL" id="CUM81637.1"/>
    </source>
</evidence>
<evidence type="ECO:0000313" key="3">
    <source>
        <dbReference type="Proteomes" id="UP000095350"/>
    </source>
</evidence>
<dbReference type="STRING" id="166486.ERS852572_00610"/>
<sequence length="611" mass="69829">MNNNRKKKTQTQTPGEERLKSFLDMIAPSVIQFYTDHYICGNTFRSVWALREYPTATDEQAILRHLGEKDGVTLRIYTRQVTPAEEKKIISNAANKNRMKQGNTENLQETVTAASNLQDVTNIIATMHRNREPLLHTAVYLELSAADMDKLKLLQTEVLTELIHSKLNVDKLLLRQKQGFLCVHPAGRNVFLEQFERALPASSVANLFPFNYSGKTDKNGFYIGRDKFGSNVIVDFNQRADDKTNANILILGNSGQGKSYLLKLIQTILRESGMKVICLDPEHEYVDLTGNLGGCFVDLMSGEYIINVLEPKTWDENGSPEDTEAPYAFRCSSKLSQHISFLKDFFRSYKNFTDSQLDTIEIMLAKLYEKWNIGDDTDFGRLTPKDYPILSDLYNLMEEEYKHYDAKKKQLYTAELLQEICLGLHSMCKGAESKFFNGHTNITDSSFLTFGVKGLLQASKNVKDAMLFNVLSYMSNELLTNGHTAACIDEFYLFLTNLTAVEYIRNFMKRVRKKDSAVILASQNLEDFNIDGIREYTKPLFSIPTHVFLFNAGNIDSRFYIDTLQLEQSEYNLIRYPQRGVCLYKCGNERYNLMVHAPEYKEKLFGSAGGR</sequence>
<dbReference type="Gene3D" id="1.10.8.730">
    <property type="match status" value="1"/>
</dbReference>
<keyword evidence="2" id="KW-0067">ATP-binding</keyword>
<dbReference type="PANTHER" id="PTHR30121">
    <property type="entry name" value="UNCHARACTERIZED PROTEIN YJGR-RELATED"/>
    <property type="match status" value="1"/>
</dbReference>
<organism evidence="2 3">
    <name type="scientific">Roseburia intestinalis</name>
    <dbReference type="NCBI Taxonomy" id="166486"/>
    <lineage>
        <taxon>Bacteria</taxon>
        <taxon>Bacillati</taxon>
        <taxon>Bacillota</taxon>
        <taxon>Clostridia</taxon>
        <taxon>Lachnospirales</taxon>
        <taxon>Lachnospiraceae</taxon>
        <taxon>Roseburia</taxon>
    </lineage>
</organism>
<evidence type="ECO:0000259" key="1">
    <source>
        <dbReference type="Pfam" id="PF01935"/>
    </source>
</evidence>
<dbReference type="PaxDb" id="166486-ERS852572_00610"/>
<dbReference type="EMBL" id="CYXZ01000004">
    <property type="protein sequence ID" value="CUM81637.1"/>
    <property type="molecule type" value="Genomic_DNA"/>
</dbReference>
<protein>
    <submittedName>
        <fullName evidence="2">Conjugal transfer ATP-binding protein TraC</fullName>
    </submittedName>
</protein>
<dbReference type="InterPro" id="IPR027417">
    <property type="entry name" value="P-loop_NTPase"/>
</dbReference>
<dbReference type="SUPFAM" id="SSF52540">
    <property type="entry name" value="P-loop containing nucleoside triphosphate hydrolases"/>
    <property type="match status" value="1"/>
</dbReference>
<accession>A0A173RV94</accession>